<dbReference type="Proteomes" id="UP001430953">
    <property type="component" value="Unassembled WGS sequence"/>
</dbReference>
<evidence type="ECO:0000313" key="2">
    <source>
        <dbReference type="Proteomes" id="UP001430953"/>
    </source>
</evidence>
<comment type="caution">
    <text evidence="1">The sequence shown here is derived from an EMBL/GenBank/DDBJ whole genome shotgun (WGS) entry which is preliminary data.</text>
</comment>
<dbReference type="AlphaFoldDB" id="A0AAW2EYI6"/>
<accession>A0AAW2EYI6</accession>
<evidence type="ECO:0000313" key="1">
    <source>
        <dbReference type="EMBL" id="KAL0106722.1"/>
    </source>
</evidence>
<keyword evidence="2" id="KW-1185">Reference proteome</keyword>
<sequence>MVTISSIDIRSVFDEYLQQEQHFEQKVEERNKLRHEIRNRNTLKVSVSSPTNMSLNLEKCRIRNQVLLKDLEMSRARLRTYASYTPTDAELQQILSVYRSHLHRNIQNTYV</sequence>
<reference evidence="1 2" key="1">
    <citation type="submission" date="2023-03" db="EMBL/GenBank/DDBJ databases">
        <title>High recombination rates correlate with genetic variation in Cardiocondyla obscurior ants.</title>
        <authorList>
            <person name="Errbii M."/>
        </authorList>
    </citation>
    <scope>NUCLEOTIDE SEQUENCE [LARGE SCALE GENOMIC DNA]</scope>
    <source>
        <strain evidence="1">Alpha-2009</strain>
        <tissue evidence="1">Whole body</tissue>
    </source>
</reference>
<gene>
    <name evidence="1" type="ORF">PUN28_015337</name>
</gene>
<name>A0AAW2EYI6_9HYME</name>
<protein>
    <submittedName>
        <fullName evidence="1">Uncharacterized protein</fullName>
    </submittedName>
</protein>
<dbReference type="EMBL" id="JADYXP020000017">
    <property type="protein sequence ID" value="KAL0106722.1"/>
    <property type="molecule type" value="Genomic_DNA"/>
</dbReference>
<proteinExistence type="predicted"/>
<organism evidence="1 2">
    <name type="scientific">Cardiocondyla obscurior</name>
    <dbReference type="NCBI Taxonomy" id="286306"/>
    <lineage>
        <taxon>Eukaryota</taxon>
        <taxon>Metazoa</taxon>
        <taxon>Ecdysozoa</taxon>
        <taxon>Arthropoda</taxon>
        <taxon>Hexapoda</taxon>
        <taxon>Insecta</taxon>
        <taxon>Pterygota</taxon>
        <taxon>Neoptera</taxon>
        <taxon>Endopterygota</taxon>
        <taxon>Hymenoptera</taxon>
        <taxon>Apocrita</taxon>
        <taxon>Aculeata</taxon>
        <taxon>Formicoidea</taxon>
        <taxon>Formicidae</taxon>
        <taxon>Myrmicinae</taxon>
        <taxon>Cardiocondyla</taxon>
    </lineage>
</organism>